<dbReference type="AlphaFoldDB" id="A0AAD6PMD2"/>
<reference evidence="1 2" key="1">
    <citation type="journal article" date="2023" name="Int. J. Mol. Sci.">
        <title>De Novo Assembly and Annotation of 11 Diverse Shrub Willow (Salix) Genomes Reveals Novel Gene Organization in Sex-Linked Regions.</title>
        <authorList>
            <person name="Hyden B."/>
            <person name="Feng K."/>
            <person name="Yates T.B."/>
            <person name="Jawdy S."/>
            <person name="Cereghino C."/>
            <person name="Smart L.B."/>
            <person name="Muchero W."/>
        </authorList>
    </citation>
    <scope>NUCLEOTIDE SEQUENCE [LARGE SCALE GENOMIC DNA]</scope>
    <source>
        <tissue evidence="1">Shoot tip</tissue>
    </source>
</reference>
<evidence type="ECO:0000313" key="1">
    <source>
        <dbReference type="EMBL" id="KAJ6435567.1"/>
    </source>
</evidence>
<comment type="caution">
    <text evidence="1">The sequence shown here is derived from an EMBL/GenBank/DDBJ whole genome shotgun (WGS) entry which is preliminary data.</text>
</comment>
<dbReference type="Proteomes" id="UP001162972">
    <property type="component" value="Chromosome 18"/>
</dbReference>
<gene>
    <name evidence="1" type="ORF">OIU84_000714</name>
</gene>
<evidence type="ECO:0000313" key="2">
    <source>
        <dbReference type="Proteomes" id="UP001162972"/>
    </source>
</evidence>
<name>A0AAD6PMD2_9ROSI</name>
<organism evidence="1 2">
    <name type="scientific">Salix udensis</name>
    <dbReference type="NCBI Taxonomy" id="889485"/>
    <lineage>
        <taxon>Eukaryota</taxon>
        <taxon>Viridiplantae</taxon>
        <taxon>Streptophyta</taxon>
        <taxon>Embryophyta</taxon>
        <taxon>Tracheophyta</taxon>
        <taxon>Spermatophyta</taxon>
        <taxon>Magnoliopsida</taxon>
        <taxon>eudicotyledons</taxon>
        <taxon>Gunneridae</taxon>
        <taxon>Pentapetalae</taxon>
        <taxon>rosids</taxon>
        <taxon>fabids</taxon>
        <taxon>Malpighiales</taxon>
        <taxon>Salicaceae</taxon>
        <taxon>Saliceae</taxon>
        <taxon>Salix</taxon>
    </lineage>
</organism>
<protein>
    <submittedName>
        <fullName evidence="1">Uncharacterized protein</fullName>
    </submittedName>
</protein>
<dbReference type="EMBL" id="JAPFFJ010000001">
    <property type="protein sequence ID" value="KAJ6435567.1"/>
    <property type="molecule type" value="Genomic_DNA"/>
</dbReference>
<sequence length="95" mass="10673">MEGLMRALKRVPMLGLEQDQDQDQVEDKVVGQVRGPVLGMARGRVRVLAGEVDPATVKATARVVDKDRAMAVEVAIKYQFGENKNRKNHRLYINK</sequence>
<keyword evidence="2" id="KW-1185">Reference proteome</keyword>
<accession>A0AAD6PMD2</accession>
<proteinExistence type="predicted"/>